<accession>A0A0L7R371</accession>
<evidence type="ECO:0000259" key="1">
    <source>
        <dbReference type="PROSITE" id="PS51390"/>
    </source>
</evidence>
<dbReference type="PROSITE" id="PS51390">
    <property type="entry name" value="WAP"/>
    <property type="match status" value="1"/>
</dbReference>
<reference evidence="2 3" key="1">
    <citation type="submission" date="2015-07" db="EMBL/GenBank/DDBJ databases">
        <title>The genome of Habropoda laboriosa.</title>
        <authorList>
            <person name="Pan H."/>
            <person name="Kapheim K."/>
        </authorList>
    </citation>
    <scope>NUCLEOTIDE SEQUENCE [LARGE SCALE GENOMIC DNA]</scope>
    <source>
        <strain evidence="2">0110345459</strain>
    </source>
</reference>
<dbReference type="Gene3D" id="4.10.75.10">
    <property type="entry name" value="Elafin-like"/>
    <property type="match status" value="1"/>
</dbReference>
<dbReference type="Proteomes" id="UP000053825">
    <property type="component" value="Unassembled WGS sequence"/>
</dbReference>
<dbReference type="SUPFAM" id="SSF57256">
    <property type="entry name" value="Elafin-like"/>
    <property type="match status" value="1"/>
</dbReference>
<organism evidence="2 3">
    <name type="scientific">Habropoda laboriosa</name>
    <dbReference type="NCBI Taxonomy" id="597456"/>
    <lineage>
        <taxon>Eukaryota</taxon>
        <taxon>Metazoa</taxon>
        <taxon>Ecdysozoa</taxon>
        <taxon>Arthropoda</taxon>
        <taxon>Hexapoda</taxon>
        <taxon>Insecta</taxon>
        <taxon>Pterygota</taxon>
        <taxon>Neoptera</taxon>
        <taxon>Endopterygota</taxon>
        <taxon>Hymenoptera</taxon>
        <taxon>Apocrita</taxon>
        <taxon>Aculeata</taxon>
        <taxon>Apoidea</taxon>
        <taxon>Anthophila</taxon>
        <taxon>Apidae</taxon>
        <taxon>Habropoda</taxon>
    </lineage>
</organism>
<evidence type="ECO:0000313" key="2">
    <source>
        <dbReference type="EMBL" id="KOC65322.1"/>
    </source>
</evidence>
<gene>
    <name evidence="2" type="ORF">WH47_09901</name>
</gene>
<dbReference type="EMBL" id="KQ414663">
    <property type="protein sequence ID" value="KOC65322.1"/>
    <property type="molecule type" value="Genomic_DNA"/>
</dbReference>
<sequence length="130" mass="15334">MIFCLAIYSTGAYGREQGQFCRYWCRTIDHQYYCCPSGKAESWPEYVWHSFLYPWLWSAGESTLFDSFESEIIVHEKETAKHCPPLRTHCPRSYDWYSPPASCSDDEDCNGWEKCCYDVCLKHKTCKHAE</sequence>
<dbReference type="GO" id="GO:0030414">
    <property type="term" value="F:peptidase inhibitor activity"/>
    <property type="evidence" value="ECO:0007669"/>
    <property type="project" value="InterPro"/>
</dbReference>
<dbReference type="InterPro" id="IPR036645">
    <property type="entry name" value="Elafin-like_sf"/>
</dbReference>
<dbReference type="InterPro" id="IPR008197">
    <property type="entry name" value="WAP_dom"/>
</dbReference>
<proteinExistence type="predicted"/>
<evidence type="ECO:0000313" key="3">
    <source>
        <dbReference type="Proteomes" id="UP000053825"/>
    </source>
</evidence>
<dbReference type="AlphaFoldDB" id="A0A0L7R371"/>
<feature type="domain" description="WAP" evidence="1">
    <location>
        <begin position="74"/>
        <end position="130"/>
    </location>
</feature>
<protein>
    <recommendedName>
        <fullName evidence="1">WAP domain-containing protein</fullName>
    </recommendedName>
</protein>
<keyword evidence="3" id="KW-1185">Reference proteome</keyword>
<dbReference type="Pfam" id="PF00095">
    <property type="entry name" value="WAP"/>
    <property type="match status" value="1"/>
</dbReference>
<dbReference type="GO" id="GO:0005576">
    <property type="term" value="C:extracellular region"/>
    <property type="evidence" value="ECO:0007669"/>
    <property type="project" value="InterPro"/>
</dbReference>
<name>A0A0L7R371_9HYME</name>